<proteinExistence type="predicted"/>
<dbReference type="GO" id="GO:0005737">
    <property type="term" value="C:cytoplasm"/>
    <property type="evidence" value="ECO:0007669"/>
    <property type="project" value="UniProtKB-ARBA"/>
</dbReference>
<dbReference type="InterPro" id="IPR008979">
    <property type="entry name" value="Galactose-bd-like_sf"/>
</dbReference>
<dbReference type="InterPro" id="IPR007397">
    <property type="entry name" value="F-box-assoc_dom"/>
</dbReference>
<dbReference type="PROSITE" id="PS51114">
    <property type="entry name" value="FBA"/>
    <property type="match status" value="1"/>
</dbReference>
<gene>
    <name evidence="2" type="ORF">EOD39_16396</name>
</gene>
<dbReference type="GO" id="GO:0036503">
    <property type="term" value="P:ERAD pathway"/>
    <property type="evidence" value="ECO:0007669"/>
    <property type="project" value="TreeGrafter"/>
</dbReference>
<dbReference type="PANTHER" id="PTHR12125:SF11">
    <property type="entry name" value="F-BOX ONLY PROTEIN 2"/>
    <property type="match status" value="1"/>
</dbReference>
<dbReference type="Gene3D" id="2.60.120.260">
    <property type="entry name" value="Galactose-binding domain-like"/>
    <property type="match status" value="1"/>
</dbReference>
<evidence type="ECO:0000313" key="3">
    <source>
        <dbReference type="Proteomes" id="UP000289886"/>
    </source>
</evidence>
<protein>
    <submittedName>
        <fullName evidence="2">F-box only protein 2</fullName>
    </submittedName>
</protein>
<name>A0A444V677_ACIRT</name>
<dbReference type="SMART" id="SM01198">
    <property type="entry name" value="FBA"/>
    <property type="match status" value="1"/>
</dbReference>
<reference evidence="2 3" key="1">
    <citation type="submission" date="2019-01" db="EMBL/GenBank/DDBJ databases">
        <title>Draft Genome and Complete Hox-Cluster Characterization of the Sterlet Sturgeon (Acipenser ruthenus).</title>
        <authorList>
            <person name="Wei Q."/>
        </authorList>
    </citation>
    <scope>NUCLEOTIDE SEQUENCE [LARGE SCALE GENOMIC DNA]</scope>
    <source>
        <strain evidence="2">WHYD16114868_AA</strain>
        <tissue evidence="2">Blood</tissue>
    </source>
</reference>
<comment type="caution">
    <text evidence="2">The sequence shown here is derived from an EMBL/GenBank/DDBJ whole genome shotgun (WGS) entry which is preliminary data.</text>
</comment>
<feature type="domain" description="FBA" evidence="1">
    <location>
        <begin position="9"/>
        <end position="192"/>
    </location>
</feature>
<dbReference type="Proteomes" id="UP000289886">
    <property type="component" value="Unassembled WGS sequence"/>
</dbReference>
<accession>A0A444V677</accession>
<dbReference type="GO" id="GO:0019005">
    <property type="term" value="C:SCF ubiquitin ligase complex"/>
    <property type="evidence" value="ECO:0007669"/>
    <property type="project" value="TreeGrafter"/>
</dbReference>
<dbReference type="GO" id="GO:0061630">
    <property type="term" value="F:ubiquitin protein ligase activity"/>
    <property type="evidence" value="ECO:0007669"/>
    <property type="project" value="TreeGrafter"/>
</dbReference>
<evidence type="ECO:0000313" key="2">
    <source>
        <dbReference type="EMBL" id="RXM95850.1"/>
    </source>
</evidence>
<dbReference type="GO" id="GO:0006516">
    <property type="term" value="P:glycoprotein catabolic process"/>
    <property type="evidence" value="ECO:0007669"/>
    <property type="project" value="TreeGrafter"/>
</dbReference>
<organism evidence="2 3">
    <name type="scientific">Acipenser ruthenus</name>
    <name type="common">Sterlet sturgeon</name>
    <dbReference type="NCBI Taxonomy" id="7906"/>
    <lineage>
        <taxon>Eukaryota</taxon>
        <taxon>Metazoa</taxon>
        <taxon>Chordata</taxon>
        <taxon>Craniata</taxon>
        <taxon>Vertebrata</taxon>
        <taxon>Euteleostomi</taxon>
        <taxon>Actinopterygii</taxon>
        <taxon>Chondrostei</taxon>
        <taxon>Acipenseriformes</taxon>
        <taxon>Acipenseridae</taxon>
        <taxon>Acipenser</taxon>
    </lineage>
</organism>
<dbReference type="FunFam" id="2.60.120.260:FF:000012">
    <property type="entry name" value="F-box only protein 2"/>
    <property type="match status" value="1"/>
</dbReference>
<dbReference type="Pfam" id="PF04300">
    <property type="entry name" value="FBA"/>
    <property type="match status" value="1"/>
</dbReference>
<evidence type="ECO:0000259" key="1">
    <source>
        <dbReference type="PROSITE" id="PS51114"/>
    </source>
</evidence>
<dbReference type="GO" id="GO:0031146">
    <property type="term" value="P:SCF-dependent proteasomal ubiquitin-dependent protein catabolic process"/>
    <property type="evidence" value="ECO:0007669"/>
    <property type="project" value="TreeGrafter"/>
</dbReference>
<dbReference type="InterPro" id="IPR039752">
    <property type="entry name" value="F-box_only"/>
</dbReference>
<dbReference type="EMBL" id="SCEB01002051">
    <property type="protein sequence ID" value="RXM95850.1"/>
    <property type="molecule type" value="Genomic_DNA"/>
</dbReference>
<dbReference type="SUPFAM" id="SSF49785">
    <property type="entry name" value="Galactose-binding domain-like"/>
    <property type="match status" value="1"/>
</dbReference>
<dbReference type="AlphaFoldDB" id="A0A444V677"/>
<dbReference type="PANTHER" id="PTHR12125">
    <property type="entry name" value="F-BOX ONLY PROTEIN 6-LIKE PROTEIN"/>
    <property type="match status" value="1"/>
</dbReference>
<keyword evidence="3" id="KW-1185">Reference proteome</keyword>
<sequence>MSELSEEMVAELLSLKKRNLIKNPHGAEQFEGWEITKNGGCQWRVEELPGDCGKEFPDKTVQSYFATSFALCLKKQVLDLRAEGYSEELLDTVQPKITVQDWYAGRSDCGCTYQLCVSLLNESQETVQEFKPDLVSLEPENSDCSWSQVTHTFEGYGPGVRFVSFEHGGQDSKYWKGWFGVRVTNSSVEVQP</sequence>